<dbReference type="KEGG" id="nta:107785694"/>
<dbReference type="RefSeq" id="XP_016462545.1">
    <property type="nucleotide sequence ID" value="XM_016607059.1"/>
</dbReference>
<evidence type="ECO:0000259" key="1">
    <source>
        <dbReference type="Pfam" id="PF13966"/>
    </source>
</evidence>
<dbReference type="PANTHER" id="PTHR33116">
    <property type="entry name" value="REVERSE TRANSCRIPTASE ZINC-BINDING DOMAIN-CONTAINING PROTEIN-RELATED-RELATED"/>
    <property type="match status" value="1"/>
</dbReference>
<reference evidence="2" key="1">
    <citation type="submission" date="2025-08" db="UniProtKB">
        <authorList>
            <consortium name="RefSeq"/>
        </authorList>
    </citation>
    <scope>IDENTIFICATION</scope>
</reference>
<dbReference type="InterPro" id="IPR026960">
    <property type="entry name" value="RVT-Znf"/>
</dbReference>
<dbReference type="PaxDb" id="4097-A0A1S3ZDL4"/>
<proteinExistence type="predicted"/>
<gene>
    <name evidence="2" type="primary">LOC107785694</name>
</gene>
<dbReference type="AlphaFoldDB" id="A0A1S3ZDL4"/>
<evidence type="ECO:0000313" key="2">
    <source>
        <dbReference type="RefSeq" id="XP_016462545.1"/>
    </source>
</evidence>
<accession>A0A1S3ZDL4</accession>
<sequence>MTCVSTVNYSILLNGGLTPIFQAKRGLRQGDPMSPYLFVLAMEYLNRSLKQLRHKPDFNYHPRADQLSISLIMQAFNHFSSVCGLKSNLEKSSFYVAGVTQEFSSHIMQEMHFSGGEIPFKYLGIPLSSRKLNFLWTGRNEYSRRALVAWSIVCMPKVAGGLNILDIFIWNKAAICKLLWVVGKKKEKLWVQWIHCIYIKGRDLASMPTPNQGSWIVRKIFEARKWMIGDPLDDLNACEERGKFSIKKAYQTFMPQLQKVSWKSRGIQVEQECVLCNTTVVETLEHLFFDCGYSKVIWSTLLHWLGERRLIRSWEEEIEWTARRTNNSRARAGIIGFLFAASVYQIWPERNGRRFNNQRIASRQLIKEVILQLHAYGQRQSKWRQQLDC</sequence>
<feature type="domain" description="Reverse transcriptase zinc-binding" evidence="1">
    <location>
        <begin position="263"/>
        <end position="298"/>
    </location>
</feature>
<organism evidence="2">
    <name type="scientific">Nicotiana tabacum</name>
    <name type="common">Common tobacco</name>
    <dbReference type="NCBI Taxonomy" id="4097"/>
    <lineage>
        <taxon>Eukaryota</taxon>
        <taxon>Viridiplantae</taxon>
        <taxon>Streptophyta</taxon>
        <taxon>Embryophyta</taxon>
        <taxon>Tracheophyta</taxon>
        <taxon>Spermatophyta</taxon>
        <taxon>Magnoliopsida</taxon>
        <taxon>eudicotyledons</taxon>
        <taxon>Gunneridae</taxon>
        <taxon>Pentapetalae</taxon>
        <taxon>asterids</taxon>
        <taxon>lamiids</taxon>
        <taxon>Solanales</taxon>
        <taxon>Solanaceae</taxon>
        <taxon>Nicotianoideae</taxon>
        <taxon>Nicotianeae</taxon>
        <taxon>Nicotiana</taxon>
    </lineage>
</organism>
<dbReference type="Pfam" id="PF13966">
    <property type="entry name" value="zf-RVT"/>
    <property type="match status" value="1"/>
</dbReference>
<name>A0A1S3ZDL4_TOBAC</name>
<dbReference type="PANTHER" id="PTHR33116:SF66">
    <property type="entry name" value="REVERSE TRANSCRIPTASE ZINC-BINDING DOMAIN-CONTAINING PROTEIN"/>
    <property type="match status" value="1"/>
</dbReference>
<dbReference type="OrthoDB" id="1284866at2759"/>
<dbReference type="OMA" id="HIMQEMH"/>
<protein>
    <recommendedName>
        <fullName evidence="1">Reverse transcriptase zinc-binding domain-containing protein</fullName>
    </recommendedName>
</protein>